<dbReference type="CDD" id="cd17724">
    <property type="entry name" value="BRCT_p53bp1_rpt2"/>
    <property type="match status" value="1"/>
</dbReference>
<evidence type="ECO:0000256" key="3">
    <source>
        <dbReference type="ARBA" id="ARBA00023242"/>
    </source>
</evidence>
<dbReference type="GO" id="GO:0045944">
    <property type="term" value="P:positive regulation of transcription by RNA polymerase II"/>
    <property type="evidence" value="ECO:0007669"/>
    <property type="project" value="TreeGrafter"/>
</dbReference>
<evidence type="ECO:0000259" key="5">
    <source>
        <dbReference type="PROSITE" id="PS50172"/>
    </source>
</evidence>
<feature type="region of interest" description="Disordered" evidence="4">
    <location>
        <begin position="277"/>
        <end position="312"/>
    </location>
</feature>
<dbReference type="GO" id="GO:0005634">
    <property type="term" value="C:nucleus"/>
    <property type="evidence" value="ECO:0007669"/>
    <property type="project" value="UniProtKB-SubCell"/>
</dbReference>
<dbReference type="InterPro" id="IPR047252">
    <property type="entry name" value="TP53BP1-like"/>
</dbReference>
<keyword evidence="7" id="KW-1185">Reference proteome</keyword>
<dbReference type="GO" id="GO:0000077">
    <property type="term" value="P:DNA damage checkpoint signaling"/>
    <property type="evidence" value="ECO:0007669"/>
    <property type="project" value="TreeGrafter"/>
</dbReference>
<evidence type="ECO:0000313" key="6">
    <source>
        <dbReference type="EMBL" id="CDK26809.1"/>
    </source>
</evidence>
<dbReference type="OrthoDB" id="129353at2759"/>
<proteinExistence type="predicted"/>
<protein>
    <recommendedName>
        <fullName evidence="5">BRCT domain-containing protein</fullName>
    </recommendedName>
</protein>
<gene>
    <name evidence="6" type="ORF">KUCA_T00002783001</name>
</gene>
<dbReference type="PANTHER" id="PTHR15321">
    <property type="entry name" value="TUMOR SUPPRESSOR P53-BINDING PROTEIN 1"/>
    <property type="match status" value="1"/>
</dbReference>
<dbReference type="Gene3D" id="3.40.50.10190">
    <property type="entry name" value="BRCT domain"/>
    <property type="match status" value="1"/>
</dbReference>
<dbReference type="CDD" id="cd17745">
    <property type="entry name" value="BRCT_p53bp1_rpt1"/>
    <property type="match status" value="1"/>
</dbReference>
<evidence type="ECO:0000256" key="2">
    <source>
        <dbReference type="ARBA" id="ARBA00022763"/>
    </source>
</evidence>
<evidence type="ECO:0000256" key="1">
    <source>
        <dbReference type="ARBA" id="ARBA00004123"/>
    </source>
</evidence>
<dbReference type="GeneID" id="34520194"/>
<dbReference type="GO" id="GO:0042393">
    <property type="term" value="F:histone binding"/>
    <property type="evidence" value="ECO:0007669"/>
    <property type="project" value="TreeGrafter"/>
</dbReference>
<dbReference type="HOGENOM" id="CLU_329835_0_0_1"/>
<dbReference type="PROSITE" id="PS50172">
    <property type="entry name" value="BRCT"/>
    <property type="match status" value="1"/>
</dbReference>
<dbReference type="InterPro" id="IPR013914">
    <property type="entry name" value="Rad9_Rad53-bd_dom_fun"/>
</dbReference>
<dbReference type="Pfam" id="PF08605">
    <property type="entry name" value="Rad9_Rad53_bind"/>
    <property type="match status" value="1"/>
</dbReference>
<dbReference type="Proteomes" id="UP000019384">
    <property type="component" value="Unassembled WGS sequence"/>
</dbReference>
<evidence type="ECO:0000256" key="4">
    <source>
        <dbReference type="SAM" id="MobiDB-lite"/>
    </source>
</evidence>
<dbReference type="InterPro" id="IPR047249">
    <property type="entry name" value="BRCT_p53bp1-like_rpt1"/>
</dbReference>
<dbReference type="InterPro" id="IPR001357">
    <property type="entry name" value="BRCT_dom"/>
</dbReference>
<name>W6MJU4_9ASCO</name>
<reference evidence="6" key="2">
    <citation type="submission" date="2014-02" db="EMBL/GenBank/DDBJ databases">
        <title>Complete DNA sequence of /Kuraishia capsulata/ illustrates novel genomic features among budding yeasts (/Saccharomycotina/).</title>
        <authorList>
            <person name="Morales L."/>
            <person name="Noel B."/>
            <person name="Porcel B."/>
            <person name="Marcet-Houben M."/>
            <person name="Hullo M-F."/>
            <person name="Sacerdot C."/>
            <person name="Tekaia F."/>
            <person name="Leh-Louis V."/>
            <person name="Despons L."/>
            <person name="Khanna V."/>
            <person name="Aury J-M."/>
            <person name="Barbe V."/>
            <person name="Couloux A."/>
            <person name="Labadie K."/>
            <person name="Pelletier E."/>
            <person name="Souciet J-L."/>
            <person name="Boekhout T."/>
            <person name="Gabaldon T."/>
            <person name="Wincker P."/>
            <person name="Dujon B."/>
        </authorList>
    </citation>
    <scope>NUCLEOTIDE SEQUENCE</scope>
    <source>
        <strain evidence="6">CBS 1993</strain>
    </source>
</reference>
<comment type="subcellular location">
    <subcellularLocation>
        <location evidence="1">Nucleus</location>
    </subcellularLocation>
</comment>
<dbReference type="RefSeq" id="XP_022458806.1">
    <property type="nucleotide sequence ID" value="XM_022603064.1"/>
</dbReference>
<feature type="domain" description="BRCT" evidence="5">
    <location>
        <begin position="579"/>
        <end position="682"/>
    </location>
</feature>
<evidence type="ECO:0000313" key="7">
    <source>
        <dbReference type="Proteomes" id="UP000019384"/>
    </source>
</evidence>
<sequence length="870" mass="97838">MSLPSSSDKSNDRMVLPSLTADTQIIASELPDSLNDTPIGSEESEPIHIQNIHDDTLQVRRRERYVHANHENTHNVTINSPNITGTPFVRQVQTPNSNLAIKINNGQESQTPLFAKIKNPFEDTPTSEIPTKKSILEFGIANEDTPSVSAESRSKRALETFKRLGENDGDIDMELELEDGIMLGANGGDDTFNQMNSNKGDITTATIDEGDYDDEVNRALRNVDISTNEPIMIDNSEATIIHDRQPDDHKFSSGLHLQYENSQVSNDGIQVPASIEKVARSRSQGVSQSSIVSSDGDSDNEPNQETPLPKRRSQTIFSLSVEHDKFQAFSTPISKNRSINLSKHFTQELSELEENDEARESGKVGTISTSAETQVIHGQVSQMLSLSNDKGGLVQKPLDKESNPSLDTGDKQVWNSSGEVVRDNLAEVDTTILYDKYIWARIERHKVPAKISQLFPNDTVDVLYGEDSVARIKKSQILAPMEIHIGDQVRIKDEAGYFKVTGLRCKRPDMSEEIVRSIRGFDTVYLVGKTRPEEFSRDLSSIYCTRFPNRSIFKKFNDEEAFEKFIQGLKFETDATEITPSGIFQGYCFCFTRSGVDNEEDFKRRTQFILDSGGVILENGFTELLEPSSDLSFTRHVSLKSFRLPLTLSNKPCRTEKYLQALALGWPLLSEKFIDDCISNKENAKSWFRYLLAAGESQWHQSTMSLNIFEFYEKYRLGMSLWDQVNNNSNILAHYQVLIINKSINVKRETLLFILTALGVKTIHFVASYQNALKKAKDFEMDGSITAVYSEDAIEEVVKQLSSKGAKNTRNTVKSSQKSQGIKKFFPSATPAKRRITPATDLKGLNIRYINWEWIVQCVICSHSGEIPLI</sequence>
<feature type="compositionally biased region" description="Low complexity" evidence="4">
    <location>
        <begin position="281"/>
        <end position="295"/>
    </location>
</feature>
<accession>W6MJU4</accession>
<dbReference type="Pfam" id="PF00533">
    <property type="entry name" value="BRCT"/>
    <property type="match status" value="1"/>
</dbReference>
<dbReference type="PANTHER" id="PTHR15321:SF3">
    <property type="entry name" value="TP53-BINDING PROTEIN 1"/>
    <property type="match status" value="1"/>
</dbReference>
<dbReference type="AlphaFoldDB" id="W6MJU4"/>
<dbReference type="InterPro" id="IPR036420">
    <property type="entry name" value="BRCT_dom_sf"/>
</dbReference>
<keyword evidence="3" id="KW-0539">Nucleus</keyword>
<organism evidence="6 7">
    <name type="scientific">Kuraishia capsulata CBS 1993</name>
    <dbReference type="NCBI Taxonomy" id="1382522"/>
    <lineage>
        <taxon>Eukaryota</taxon>
        <taxon>Fungi</taxon>
        <taxon>Dikarya</taxon>
        <taxon>Ascomycota</taxon>
        <taxon>Saccharomycotina</taxon>
        <taxon>Pichiomycetes</taxon>
        <taxon>Pichiales</taxon>
        <taxon>Pichiaceae</taxon>
        <taxon>Kuraishia</taxon>
    </lineage>
</organism>
<reference evidence="6" key="1">
    <citation type="submission" date="2013-12" db="EMBL/GenBank/DDBJ databases">
        <authorList>
            <person name="Genoscope - CEA"/>
        </authorList>
    </citation>
    <scope>NUCLEOTIDE SEQUENCE</scope>
    <source>
        <strain evidence="6">CBS 1993</strain>
    </source>
</reference>
<dbReference type="STRING" id="1382522.W6MJU4"/>
<dbReference type="InterPro" id="IPR047250">
    <property type="entry name" value="BRCT_p53bp1-like_rpt2"/>
</dbReference>
<dbReference type="EMBL" id="HG793127">
    <property type="protein sequence ID" value="CDK26809.1"/>
    <property type="molecule type" value="Genomic_DNA"/>
</dbReference>
<dbReference type="SUPFAM" id="SSF52113">
    <property type="entry name" value="BRCT domain"/>
    <property type="match status" value="1"/>
</dbReference>
<keyword evidence="2" id="KW-0227">DNA damage</keyword>